<dbReference type="EMBL" id="JARBDR010000813">
    <property type="protein sequence ID" value="KAJ8306279.1"/>
    <property type="molecule type" value="Genomic_DNA"/>
</dbReference>
<feature type="compositionally biased region" description="Acidic residues" evidence="1">
    <location>
        <begin position="86"/>
        <end position="101"/>
    </location>
</feature>
<gene>
    <name evidence="2" type="ORF">KUTeg_016824</name>
</gene>
<protein>
    <submittedName>
        <fullName evidence="2">Uncharacterized protein</fullName>
    </submittedName>
</protein>
<evidence type="ECO:0000256" key="1">
    <source>
        <dbReference type="SAM" id="MobiDB-lite"/>
    </source>
</evidence>
<feature type="region of interest" description="Disordered" evidence="1">
    <location>
        <begin position="80"/>
        <end position="101"/>
    </location>
</feature>
<keyword evidence="3" id="KW-1185">Reference proteome</keyword>
<feature type="compositionally biased region" description="Polar residues" evidence="1">
    <location>
        <begin position="34"/>
        <end position="60"/>
    </location>
</feature>
<evidence type="ECO:0000313" key="3">
    <source>
        <dbReference type="Proteomes" id="UP001217089"/>
    </source>
</evidence>
<organism evidence="2 3">
    <name type="scientific">Tegillarca granosa</name>
    <name type="common">Malaysian cockle</name>
    <name type="synonym">Anadara granosa</name>
    <dbReference type="NCBI Taxonomy" id="220873"/>
    <lineage>
        <taxon>Eukaryota</taxon>
        <taxon>Metazoa</taxon>
        <taxon>Spiralia</taxon>
        <taxon>Lophotrochozoa</taxon>
        <taxon>Mollusca</taxon>
        <taxon>Bivalvia</taxon>
        <taxon>Autobranchia</taxon>
        <taxon>Pteriomorphia</taxon>
        <taxon>Arcoida</taxon>
        <taxon>Arcoidea</taxon>
        <taxon>Arcidae</taxon>
        <taxon>Tegillarca</taxon>
    </lineage>
</organism>
<reference evidence="2 3" key="1">
    <citation type="submission" date="2022-12" db="EMBL/GenBank/DDBJ databases">
        <title>Chromosome-level genome of Tegillarca granosa.</title>
        <authorList>
            <person name="Kim J."/>
        </authorList>
    </citation>
    <scope>NUCLEOTIDE SEQUENCE [LARGE SCALE GENOMIC DNA]</scope>
    <source>
        <strain evidence="2">Teg-2019</strain>
        <tissue evidence="2">Adductor muscle</tissue>
    </source>
</reference>
<dbReference type="Proteomes" id="UP001217089">
    <property type="component" value="Unassembled WGS sequence"/>
</dbReference>
<comment type="caution">
    <text evidence="2">The sequence shown here is derived from an EMBL/GenBank/DDBJ whole genome shotgun (WGS) entry which is preliminary data.</text>
</comment>
<proteinExistence type="predicted"/>
<feature type="region of interest" description="Disordered" evidence="1">
    <location>
        <begin position="22"/>
        <end position="61"/>
    </location>
</feature>
<name>A0ABQ9EM35_TEGGR</name>
<accession>A0ABQ9EM35</accession>
<sequence>MECSFDFYYNWYTLLYFRPPTPRPGRNGYHDTSAHSPEVSSVDSGTSPGSPSKLNASIDSNRIDDEHRLIARYAARLAADTHNALDNDDDDYDDDDDDNHC</sequence>
<evidence type="ECO:0000313" key="2">
    <source>
        <dbReference type="EMBL" id="KAJ8306279.1"/>
    </source>
</evidence>